<dbReference type="EMBL" id="FOYQ01000002">
    <property type="protein sequence ID" value="SFR47993.1"/>
    <property type="molecule type" value="Genomic_DNA"/>
</dbReference>
<dbReference type="AlphaFoldDB" id="A0A1I6H0M3"/>
<accession>A0A1I6H0M3</accession>
<evidence type="ECO:0000313" key="1">
    <source>
        <dbReference type="EMBL" id="SFR47993.1"/>
    </source>
</evidence>
<reference evidence="1 2" key="1">
    <citation type="submission" date="2016-10" db="EMBL/GenBank/DDBJ databases">
        <authorList>
            <person name="de Groot N.N."/>
        </authorList>
    </citation>
    <scope>NUCLEOTIDE SEQUENCE [LARGE SCALE GENOMIC DNA]</scope>
    <source>
        <strain evidence="1 2">DSM 21019</strain>
    </source>
</reference>
<keyword evidence="2" id="KW-1185">Reference proteome</keyword>
<sequence length="247" mass="28607">MLLLIPVLAAGQEMQEYPLFTNIMLTPNPAHISQLEAGLKEHNEKFHKDGPTGARVYWIMNGVNSGKYVWTMGPHFWSTMDEMDMGPEHMNHWNSAVIAHTEGTAVTHSWRYNPQWSNFSRDFNVKYLNVFIIDMKRFENELFMSVLERVRKVYAEKYPDQIYGMYFNVMPGDDGMDFAWIDFIDSMKMMNQGDEFPGYFEEVHGEGTFPAFLEDVAKSTVKDHGEIWMYMEGISGLGAEVLAQDRQ</sequence>
<dbReference type="Proteomes" id="UP000199534">
    <property type="component" value="Unassembled WGS sequence"/>
</dbReference>
<gene>
    <name evidence="1" type="ORF">SAMN04490243_2006</name>
</gene>
<evidence type="ECO:0000313" key="2">
    <source>
        <dbReference type="Proteomes" id="UP000199534"/>
    </source>
</evidence>
<protein>
    <submittedName>
        <fullName evidence="1">Uncharacterized protein</fullName>
    </submittedName>
</protein>
<dbReference type="STRING" id="400055.SAMN04490243_2006"/>
<name>A0A1I6H0M3_9FLAO</name>
<organism evidence="1 2">
    <name type="scientific">Robiginitalea myxolifaciens</name>
    <dbReference type="NCBI Taxonomy" id="400055"/>
    <lineage>
        <taxon>Bacteria</taxon>
        <taxon>Pseudomonadati</taxon>
        <taxon>Bacteroidota</taxon>
        <taxon>Flavobacteriia</taxon>
        <taxon>Flavobacteriales</taxon>
        <taxon>Flavobacteriaceae</taxon>
        <taxon>Robiginitalea</taxon>
    </lineage>
</organism>
<proteinExistence type="predicted"/>